<name>A0A7J7IZ96_BUGNE</name>
<keyword evidence="1" id="KW-0812">Transmembrane</keyword>
<comment type="caution">
    <text evidence="2">The sequence shown here is derived from an EMBL/GenBank/DDBJ whole genome shotgun (WGS) entry which is preliminary data.</text>
</comment>
<keyword evidence="1" id="KW-1133">Transmembrane helix</keyword>
<gene>
    <name evidence="2" type="ORF">EB796_023138</name>
</gene>
<dbReference type="Proteomes" id="UP000593567">
    <property type="component" value="Unassembled WGS sequence"/>
</dbReference>
<accession>A0A7J7IZ96</accession>
<evidence type="ECO:0000313" key="2">
    <source>
        <dbReference type="EMBL" id="KAF6018558.1"/>
    </source>
</evidence>
<organism evidence="2 3">
    <name type="scientific">Bugula neritina</name>
    <name type="common">Brown bryozoan</name>
    <name type="synonym">Sertularia neritina</name>
    <dbReference type="NCBI Taxonomy" id="10212"/>
    <lineage>
        <taxon>Eukaryota</taxon>
        <taxon>Metazoa</taxon>
        <taxon>Spiralia</taxon>
        <taxon>Lophotrochozoa</taxon>
        <taxon>Bryozoa</taxon>
        <taxon>Gymnolaemata</taxon>
        <taxon>Cheilostomatida</taxon>
        <taxon>Flustrina</taxon>
        <taxon>Buguloidea</taxon>
        <taxon>Bugulidae</taxon>
        <taxon>Bugula</taxon>
    </lineage>
</organism>
<sequence>MSSTWTSIYVILFIYFGPLCYGLFGLNNGVIQPSLLACPSYILYYYSSYLHDWYDIVDAAVTSSCLQQLWTKL</sequence>
<reference evidence="2" key="1">
    <citation type="submission" date="2020-06" db="EMBL/GenBank/DDBJ databases">
        <title>Draft genome of Bugula neritina, a colonial animal packing powerful symbionts and potential medicines.</title>
        <authorList>
            <person name="Rayko M."/>
        </authorList>
    </citation>
    <scope>NUCLEOTIDE SEQUENCE [LARGE SCALE GENOMIC DNA]</scope>
    <source>
        <strain evidence="2">Kwan_BN1</strain>
    </source>
</reference>
<proteinExistence type="predicted"/>
<protein>
    <submittedName>
        <fullName evidence="2">Uncharacterized protein</fullName>
    </submittedName>
</protein>
<dbReference type="AlphaFoldDB" id="A0A7J7IZ96"/>
<keyword evidence="3" id="KW-1185">Reference proteome</keyword>
<feature type="transmembrane region" description="Helical" evidence="1">
    <location>
        <begin position="6"/>
        <end position="26"/>
    </location>
</feature>
<keyword evidence="1" id="KW-0472">Membrane</keyword>
<dbReference type="EMBL" id="VXIV02003294">
    <property type="protein sequence ID" value="KAF6018558.1"/>
    <property type="molecule type" value="Genomic_DNA"/>
</dbReference>
<evidence type="ECO:0000313" key="3">
    <source>
        <dbReference type="Proteomes" id="UP000593567"/>
    </source>
</evidence>
<evidence type="ECO:0000256" key="1">
    <source>
        <dbReference type="SAM" id="Phobius"/>
    </source>
</evidence>